<accession>A0A423TN38</accession>
<dbReference type="STRING" id="6689.A0A423TN38"/>
<feature type="compositionally biased region" description="Acidic residues" evidence="1">
    <location>
        <begin position="85"/>
        <end position="95"/>
    </location>
</feature>
<organism evidence="2 3">
    <name type="scientific">Penaeus vannamei</name>
    <name type="common">Whiteleg shrimp</name>
    <name type="synonym">Litopenaeus vannamei</name>
    <dbReference type="NCBI Taxonomy" id="6689"/>
    <lineage>
        <taxon>Eukaryota</taxon>
        <taxon>Metazoa</taxon>
        <taxon>Ecdysozoa</taxon>
        <taxon>Arthropoda</taxon>
        <taxon>Crustacea</taxon>
        <taxon>Multicrustacea</taxon>
        <taxon>Malacostraca</taxon>
        <taxon>Eumalacostraca</taxon>
        <taxon>Eucarida</taxon>
        <taxon>Decapoda</taxon>
        <taxon>Dendrobranchiata</taxon>
        <taxon>Penaeoidea</taxon>
        <taxon>Penaeidae</taxon>
        <taxon>Penaeus</taxon>
    </lineage>
</organism>
<feature type="region of interest" description="Disordered" evidence="1">
    <location>
        <begin position="61"/>
        <end position="108"/>
    </location>
</feature>
<name>A0A423TN38_PENVA</name>
<proteinExistence type="predicted"/>
<protein>
    <submittedName>
        <fullName evidence="2">Uncharacterized protein</fullName>
    </submittedName>
</protein>
<reference evidence="2 3" key="1">
    <citation type="submission" date="2018-04" db="EMBL/GenBank/DDBJ databases">
        <authorList>
            <person name="Zhang X."/>
            <person name="Yuan J."/>
            <person name="Li F."/>
            <person name="Xiang J."/>
        </authorList>
    </citation>
    <scope>NUCLEOTIDE SEQUENCE [LARGE SCALE GENOMIC DNA]</scope>
    <source>
        <tissue evidence="2">Muscle</tissue>
    </source>
</reference>
<reference evidence="2 3" key="2">
    <citation type="submission" date="2019-01" db="EMBL/GenBank/DDBJ databases">
        <title>The decoding of complex shrimp genome reveals the adaptation for benthos swimmer, frequently molting mechanism and breeding impact on genome.</title>
        <authorList>
            <person name="Sun Y."/>
            <person name="Gao Y."/>
            <person name="Yu Y."/>
        </authorList>
    </citation>
    <scope>NUCLEOTIDE SEQUENCE [LARGE SCALE GENOMIC DNA]</scope>
    <source>
        <tissue evidence="2">Muscle</tissue>
    </source>
</reference>
<sequence>MFKGVAFEVSNTNENGESLIKRHPPKKFQKLEDLQQGPALTQEQLEEKQAIAERRRQEILTQRVQSAKQRSARSAGRMRARNTDADEVETLDDGIIESAANVNSENEL</sequence>
<evidence type="ECO:0000256" key="1">
    <source>
        <dbReference type="SAM" id="MobiDB-lite"/>
    </source>
</evidence>
<evidence type="ECO:0000313" key="3">
    <source>
        <dbReference type="Proteomes" id="UP000283509"/>
    </source>
</evidence>
<dbReference type="Proteomes" id="UP000283509">
    <property type="component" value="Unassembled WGS sequence"/>
</dbReference>
<gene>
    <name evidence="2" type="ORF">C7M84_003454</name>
</gene>
<keyword evidence="3" id="KW-1185">Reference proteome</keyword>
<dbReference type="OrthoDB" id="6344011at2759"/>
<dbReference type="EMBL" id="QCYY01001464">
    <property type="protein sequence ID" value="ROT77856.1"/>
    <property type="molecule type" value="Genomic_DNA"/>
</dbReference>
<dbReference type="AlphaFoldDB" id="A0A423TN38"/>
<evidence type="ECO:0000313" key="2">
    <source>
        <dbReference type="EMBL" id="ROT77856.1"/>
    </source>
</evidence>
<comment type="caution">
    <text evidence="2">The sequence shown here is derived from an EMBL/GenBank/DDBJ whole genome shotgun (WGS) entry which is preliminary data.</text>
</comment>